<gene>
    <name evidence="1" type="ORF">ERS013200_02662</name>
</gene>
<evidence type="ECO:0000313" key="1">
    <source>
        <dbReference type="EMBL" id="CSC93872.1"/>
    </source>
</evidence>
<name>A0A655ZH69_VIBCL</name>
<dbReference type="EMBL" id="CWQY01000019">
    <property type="protein sequence ID" value="CSC93872.1"/>
    <property type="molecule type" value="Genomic_DNA"/>
</dbReference>
<protein>
    <submittedName>
        <fullName evidence="1">Uncharacterized protein</fullName>
    </submittedName>
</protein>
<organism evidence="1 2">
    <name type="scientific">Vibrio cholerae</name>
    <dbReference type="NCBI Taxonomy" id="666"/>
    <lineage>
        <taxon>Bacteria</taxon>
        <taxon>Pseudomonadati</taxon>
        <taxon>Pseudomonadota</taxon>
        <taxon>Gammaproteobacteria</taxon>
        <taxon>Vibrionales</taxon>
        <taxon>Vibrionaceae</taxon>
        <taxon>Vibrio</taxon>
    </lineage>
</organism>
<reference evidence="1 2" key="1">
    <citation type="submission" date="2015-07" db="EMBL/GenBank/DDBJ databases">
        <authorList>
            <consortium name="Pathogen Informatics"/>
        </authorList>
    </citation>
    <scope>NUCLEOTIDE SEQUENCE [LARGE SCALE GENOMIC DNA]</scope>
    <source>
        <strain evidence="1 2">A316</strain>
    </source>
</reference>
<accession>A0A655ZH69</accession>
<proteinExistence type="predicted"/>
<dbReference type="AlphaFoldDB" id="A0A655ZH69"/>
<dbReference type="Proteomes" id="UP000041770">
    <property type="component" value="Unassembled WGS sequence"/>
</dbReference>
<evidence type="ECO:0000313" key="2">
    <source>
        <dbReference type="Proteomes" id="UP000041770"/>
    </source>
</evidence>
<sequence length="53" mass="5817">MHCSTVLAVELAGLTEISTGLFTKPLASSRISVEKVAENSRFWRFSGNNFSIL</sequence>